<dbReference type="EMBL" id="CAJOAY010020204">
    <property type="protein sequence ID" value="CAF4337324.1"/>
    <property type="molecule type" value="Genomic_DNA"/>
</dbReference>
<dbReference type="Gene3D" id="3.40.50.10190">
    <property type="entry name" value="BRCT domain"/>
    <property type="match status" value="1"/>
</dbReference>
<evidence type="ECO:0000313" key="4">
    <source>
        <dbReference type="Proteomes" id="UP000663881"/>
    </source>
</evidence>
<accession>A0A820K304</accession>
<reference evidence="3" key="1">
    <citation type="submission" date="2021-02" db="EMBL/GenBank/DDBJ databases">
        <authorList>
            <person name="Nowell W R."/>
        </authorList>
    </citation>
    <scope>NUCLEOTIDE SEQUENCE</scope>
</reference>
<dbReference type="Pfam" id="PF00533">
    <property type="entry name" value="BRCT"/>
    <property type="match status" value="1"/>
</dbReference>
<sequence length="114" mass="12547">MPPKRKKRTLENDESSPSSKKTRFIDDDVIIESATITATPTVKQLDPAERQRKALAYKSFLNRGGPDAPGSKDIPQGAEGCLKLLTFVITGVLPSLERDECKRIIESYGGRVTT</sequence>
<evidence type="ECO:0000256" key="1">
    <source>
        <dbReference type="SAM" id="MobiDB-lite"/>
    </source>
</evidence>
<name>A0A820K304_9BILA</name>
<dbReference type="AlphaFoldDB" id="A0A820K304"/>
<feature type="domain" description="BRCT" evidence="2">
    <location>
        <begin position="77"/>
        <end position="114"/>
    </location>
</feature>
<feature type="non-terminal residue" evidence="3">
    <location>
        <position position="1"/>
    </location>
</feature>
<comment type="caution">
    <text evidence="3">The sequence shown here is derived from an EMBL/GenBank/DDBJ whole genome shotgun (WGS) entry which is preliminary data.</text>
</comment>
<evidence type="ECO:0000259" key="2">
    <source>
        <dbReference type="PROSITE" id="PS50172"/>
    </source>
</evidence>
<dbReference type="InterPro" id="IPR001357">
    <property type="entry name" value="BRCT_dom"/>
</dbReference>
<feature type="region of interest" description="Disordered" evidence="1">
    <location>
        <begin position="1"/>
        <end position="22"/>
    </location>
</feature>
<dbReference type="Proteomes" id="UP000663881">
    <property type="component" value="Unassembled WGS sequence"/>
</dbReference>
<proteinExistence type="predicted"/>
<dbReference type="PROSITE" id="PS50172">
    <property type="entry name" value="BRCT"/>
    <property type="match status" value="1"/>
</dbReference>
<dbReference type="InterPro" id="IPR036420">
    <property type="entry name" value="BRCT_dom_sf"/>
</dbReference>
<dbReference type="SUPFAM" id="SSF52113">
    <property type="entry name" value="BRCT domain"/>
    <property type="match status" value="1"/>
</dbReference>
<evidence type="ECO:0000313" key="3">
    <source>
        <dbReference type="EMBL" id="CAF4337324.1"/>
    </source>
</evidence>
<organism evidence="3 4">
    <name type="scientific">Adineta steineri</name>
    <dbReference type="NCBI Taxonomy" id="433720"/>
    <lineage>
        <taxon>Eukaryota</taxon>
        <taxon>Metazoa</taxon>
        <taxon>Spiralia</taxon>
        <taxon>Gnathifera</taxon>
        <taxon>Rotifera</taxon>
        <taxon>Eurotatoria</taxon>
        <taxon>Bdelloidea</taxon>
        <taxon>Adinetida</taxon>
        <taxon>Adinetidae</taxon>
        <taxon>Adineta</taxon>
    </lineage>
</organism>
<gene>
    <name evidence="3" type="ORF">OKA104_LOCUS48093</name>
</gene>
<protein>
    <recommendedName>
        <fullName evidence="2">BRCT domain-containing protein</fullName>
    </recommendedName>
</protein>